<organism evidence="2 3">
    <name type="scientific">Candidatus Komeilibacteria bacterium RIFCSPLOWO2_01_FULL_52_15</name>
    <dbReference type="NCBI Taxonomy" id="1798551"/>
    <lineage>
        <taxon>Bacteria</taxon>
        <taxon>Candidatus Komeiliibacteriota</taxon>
    </lineage>
</organism>
<reference evidence="2 3" key="1">
    <citation type="journal article" date="2016" name="Nat. Commun.">
        <title>Thousands of microbial genomes shed light on interconnected biogeochemical processes in an aquifer system.</title>
        <authorList>
            <person name="Anantharaman K."/>
            <person name="Brown C.T."/>
            <person name="Hug L.A."/>
            <person name="Sharon I."/>
            <person name="Castelle C.J."/>
            <person name="Probst A.J."/>
            <person name="Thomas B.C."/>
            <person name="Singh A."/>
            <person name="Wilkins M.J."/>
            <person name="Karaoz U."/>
            <person name="Brodie E.L."/>
            <person name="Williams K.H."/>
            <person name="Hubbard S.S."/>
            <person name="Banfield J.F."/>
        </authorList>
    </citation>
    <scope>NUCLEOTIDE SEQUENCE [LARGE SCALE GENOMIC DNA]</scope>
</reference>
<dbReference type="InterPro" id="IPR025101">
    <property type="entry name" value="DUF4012"/>
</dbReference>
<evidence type="ECO:0000256" key="1">
    <source>
        <dbReference type="SAM" id="MobiDB-lite"/>
    </source>
</evidence>
<dbReference type="Pfam" id="PF13196">
    <property type="entry name" value="DUF4012"/>
    <property type="match status" value="1"/>
</dbReference>
<dbReference type="STRING" id="1798551.A3B30_04120"/>
<comment type="caution">
    <text evidence="2">The sequence shown here is derived from an EMBL/GenBank/DDBJ whole genome shotgun (WGS) entry which is preliminary data.</text>
</comment>
<sequence>MPKKNKKKLGTDSVSEFGDIGQFEVGSTTVKQQTPRKVTAHARKPNRRAEKRYAREFLNSLIEADAAQASSAQQRSPRTIERTQTSTRAGQDSTDRPSSRPSRHVLDLRKKYLIEKYELHTIQRPRAPFLEQLEDSISHWNRQRKIKWHYPETAKRSKPHRDISTEAAPSPAYVGSRIVSFTSILVLILAPVPLVLGVQKISSHVSNISIHGNQALASLQQGVSALQQQDLIAASTSLRTAQGSFQKIADAVASYDSDLINILAPIPQIQALYDTLSGLAAVGAETSAIGALLADNGSDDPASLPIGAIIDELYARTSRLRSAYATALAALQRVPSYVLPADLHENVDTLRQNMIGLNDGIKRTADLLAIADDLFGQRSQGRYLVLFQNNRELRPTGGFIGSYALLDLQAGAIRSIEFPGGGTYDLAGGFQYHLIPPKPLSIVNREWNLWDANWWPDFFASAQKIAWFYEQSSGQSVDGVIAINSDVMLQLLAHTGPIRMPQYNVEITEKNFYEVVQREVEQQFDKTQNQPKKILKDLYPMIFERIAANKNYAELLTVIATALETKDIQLAFLNHQGTQDLVIRNGWGGILPKPDKDFLSVVTTNIAGGKSDSSIFQTIDHVARIRSDGRIEVTVRVLKENHAVPEDQFAYVNNVDYIRFYVPPGSSFISARGFTPVPEELYRTPETFQTNDTGYVKNSDFFDTDPSTKTDIGTELGYTVFGNWMQVEPNQSTWAEITYELPFRITLTNSNGVSWFAPWQQNHHEIDRYGLTVVNQSGKRNVIFNSSVEVPDKYQIVWSNSVDSSQLGATSQRASLSTRLDHTTSFNLLLSERDPSS</sequence>
<dbReference type="AlphaFoldDB" id="A0A1G2BQ64"/>
<proteinExistence type="predicted"/>
<feature type="compositionally biased region" description="Polar residues" evidence="1">
    <location>
        <begin position="82"/>
        <end position="92"/>
    </location>
</feature>
<evidence type="ECO:0000313" key="3">
    <source>
        <dbReference type="Proteomes" id="UP000178248"/>
    </source>
</evidence>
<feature type="region of interest" description="Disordered" evidence="1">
    <location>
        <begin position="67"/>
        <end position="105"/>
    </location>
</feature>
<dbReference type="EMBL" id="MHKM01000024">
    <property type="protein sequence ID" value="OGY91262.1"/>
    <property type="molecule type" value="Genomic_DNA"/>
</dbReference>
<feature type="compositionally biased region" description="Low complexity" evidence="1">
    <location>
        <begin position="67"/>
        <end position="76"/>
    </location>
</feature>
<protein>
    <recommendedName>
        <fullName evidence="4">DUF4012 domain-containing protein</fullName>
    </recommendedName>
</protein>
<name>A0A1G2BQ64_9BACT</name>
<evidence type="ECO:0000313" key="2">
    <source>
        <dbReference type="EMBL" id="OGY91262.1"/>
    </source>
</evidence>
<feature type="compositionally biased region" description="Polar residues" evidence="1">
    <location>
        <begin position="25"/>
        <end position="36"/>
    </location>
</feature>
<accession>A0A1G2BQ64</accession>
<dbReference type="Proteomes" id="UP000178248">
    <property type="component" value="Unassembled WGS sequence"/>
</dbReference>
<feature type="compositionally biased region" description="Basic and acidic residues" evidence="1">
    <location>
        <begin position="93"/>
        <end position="105"/>
    </location>
</feature>
<gene>
    <name evidence="2" type="ORF">A3B30_04120</name>
</gene>
<feature type="region of interest" description="Disordered" evidence="1">
    <location>
        <begin position="1"/>
        <end position="51"/>
    </location>
</feature>
<evidence type="ECO:0008006" key="4">
    <source>
        <dbReference type="Google" id="ProtNLM"/>
    </source>
</evidence>